<accession>W5YVL7</accession>
<protein>
    <submittedName>
        <fullName evidence="2">Uncharacterized protein</fullName>
    </submittedName>
</protein>
<sequence>MLSAPQTLLDWGLTLADADWLEDAVPKTRLMSSEDATVLWGARHQLFKSRSPVTTDSKGVCQGDNTLRASGL</sequence>
<dbReference type="AlphaFoldDB" id="W5YVL7"/>
<dbReference type="Proteomes" id="UP000035081">
    <property type="component" value="Chromosome"/>
</dbReference>
<evidence type="ECO:0000313" key="2">
    <source>
        <dbReference type="EMBL" id="AHI33110.1"/>
    </source>
</evidence>
<name>W5YVL7_9GAMM</name>
<organism evidence="2 3">
    <name type="scientific">Marinobacter salarius</name>
    <dbReference type="NCBI Taxonomy" id="1420917"/>
    <lineage>
        <taxon>Bacteria</taxon>
        <taxon>Pseudomonadati</taxon>
        <taxon>Pseudomonadota</taxon>
        <taxon>Gammaproteobacteria</taxon>
        <taxon>Pseudomonadales</taxon>
        <taxon>Marinobacteraceae</taxon>
        <taxon>Marinobacter</taxon>
    </lineage>
</organism>
<evidence type="ECO:0000256" key="1">
    <source>
        <dbReference type="SAM" id="MobiDB-lite"/>
    </source>
</evidence>
<reference evidence="2 3" key="1">
    <citation type="journal article" date="2014" name="Genome Announc.">
        <title>Draft Genome Sequences of Marinobacter similis A3d10T and Marinobacter salarius R9SW1T.</title>
        <authorList>
            <person name="Ivanova E.P."/>
            <person name="Ng H.J."/>
            <person name="Webb H.K."/>
            <person name="Feng G."/>
            <person name="Oshima K."/>
            <person name="Hattori M."/>
            <person name="Ohkuma M."/>
            <person name="Sergeev A.F."/>
            <person name="Mikhailov V.V."/>
            <person name="Crawford R.J."/>
            <person name="Sawabe T."/>
        </authorList>
    </citation>
    <scope>NUCLEOTIDE SEQUENCE [LARGE SCALE GENOMIC DNA]</scope>
    <source>
        <strain evidence="3">A3d10 and R9SW1</strain>
    </source>
</reference>
<dbReference type="HOGENOM" id="CLU_2717646_0_0_6"/>
<evidence type="ECO:0000313" key="3">
    <source>
        <dbReference type="Proteomes" id="UP000035081"/>
    </source>
</evidence>
<dbReference type="RefSeq" id="WP_126812696.1">
    <property type="nucleotide sequence ID" value="NZ_CP021333.1"/>
</dbReference>
<dbReference type="EMBL" id="CP007152">
    <property type="protein sequence ID" value="AHI33110.1"/>
    <property type="molecule type" value="Genomic_DNA"/>
</dbReference>
<proteinExistence type="predicted"/>
<dbReference type="KEGG" id="msr:AU15_08275"/>
<feature type="region of interest" description="Disordered" evidence="1">
    <location>
        <begin position="53"/>
        <end position="72"/>
    </location>
</feature>
<gene>
    <name evidence="2" type="ORF">AU15_08275</name>
</gene>